<reference evidence="1" key="1">
    <citation type="submission" date="2021-06" db="EMBL/GenBank/DDBJ databases">
        <authorList>
            <person name="Kallberg Y."/>
            <person name="Tangrot J."/>
            <person name="Rosling A."/>
        </authorList>
    </citation>
    <scope>NUCLEOTIDE SEQUENCE</scope>
    <source>
        <strain evidence="1">MA461A</strain>
    </source>
</reference>
<dbReference type="Proteomes" id="UP000789920">
    <property type="component" value="Unassembled WGS sequence"/>
</dbReference>
<protein>
    <submittedName>
        <fullName evidence="1">25925_t:CDS:1</fullName>
    </submittedName>
</protein>
<dbReference type="EMBL" id="CAJVQC010031973">
    <property type="protein sequence ID" value="CAG8749899.1"/>
    <property type="molecule type" value="Genomic_DNA"/>
</dbReference>
<comment type="caution">
    <text evidence="1">The sequence shown here is derived from an EMBL/GenBank/DDBJ whole genome shotgun (WGS) entry which is preliminary data.</text>
</comment>
<feature type="non-terminal residue" evidence="1">
    <location>
        <position position="1"/>
    </location>
</feature>
<evidence type="ECO:0000313" key="1">
    <source>
        <dbReference type="EMBL" id="CAG8749899.1"/>
    </source>
</evidence>
<organism evidence="1 2">
    <name type="scientific">Racocetra persica</name>
    <dbReference type="NCBI Taxonomy" id="160502"/>
    <lineage>
        <taxon>Eukaryota</taxon>
        <taxon>Fungi</taxon>
        <taxon>Fungi incertae sedis</taxon>
        <taxon>Mucoromycota</taxon>
        <taxon>Glomeromycotina</taxon>
        <taxon>Glomeromycetes</taxon>
        <taxon>Diversisporales</taxon>
        <taxon>Gigasporaceae</taxon>
        <taxon>Racocetra</taxon>
    </lineage>
</organism>
<name>A0ACA9QFJ4_9GLOM</name>
<proteinExistence type="predicted"/>
<accession>A0ACA9QFJ4</accession>
<sequence length="51" mass="5781">LPDIFVGQSIENAQSNFDYRDTADPTPDITYEVEDSYKSHESINQVSQKST</sequence>
<keyword evidence="2" id="KW-1185">Reference proteome</keyword>
<evidence type="ECO:0000313" key="2">
    <source>
        <dbReference type="Proteomes" id="UP000789920"/>
    </source>
</evidence>
<feature type="non-terminal residue" evidence="1">
    <location>
        <position position="51"/>
    </location>
</feature>
<gene>
    <name evidence="1" type="ORF">RPERSI_LOCUS14070</name>
</gene>